<feature type="chain" id="PRO_5017471969" evidence="1">
    <location>
        <begin position="21"/>
        <end position="105"/>
    </location>
</feature>
<feature type="signal peptide" evidence="1">
    <location>
        <begin position="1"/>
        <end position="20"/>
    </location>
</feature>
<sequence length="105" mass="11096">MKKLLACLSVVFAMGLVACAPTKTSRGTGEVIDDASLTTRVKTAIAQSEGMGEALAINVDTYRGEVSLAGFVDNDMQARKAAEVARKVPGVTSVKNNLQVKPREK</sequence>
<dbReference type="EMBL" id="QYUQ01000002">
    <property type="protein sequence ID" value="RJG03880.1"/>
    <property type="molecule type" value="Genomic_DNA"/>
</dbReference>
<dbReference type="PANTHER" id="PTHR34606">
    <property type="entry name" value="BON DOMAIN-CONTAINING PROTEIN"/>
    <property type="match status" value="1"/>
</dbReference>
<evidence type="ECO:0000313" key="4">
    <source>
        <dbReference type="Proteomes" id="UP000266327"/>
    </source>
</evidence>
<proteinExistence type="predicted"/>
<organism evidence="3 4">
    <name type="scientific">Noviherbaspirillum sedimenti</name>
    <dbReference type="NCBI Taxonomy" id="2320865"/>
    <lineage>
        <taxon>Bacteria</taxon>
        <taxon>Pseudomonadati</taxon>
        <taxon>Pseudomonadota</taxon>
        <taxon>Betaproteobacteria</taxon>
        <taxon>Burkholderiales</taxon>
        <taxon>Oxalobacteraceae</taxon>
        <taxon>Noviherbaspirillum</taxon>
    </lineage>
</organism>
<keyword evidence="1" id="KW-0732">Signal</keyword>
<keyword evidence="4" id="KW-1185">Reference proteome</keyword>
<evidence type="ECO:0000256" key="1">
    <source>
        <dbReference type="SAM" id="SignalP"/>
    </source>
</evidence>
<dbReference type="InterPro" id="IPR051686">
    <property type="entry name" value="Lipoprotein_DolP"/>
</dbReference>
<dbReference type="PROSITE" id="PS51257">
    <property type="entry name" value="PROKAR_LIPOPROTEIN"/>
    <property type="match status" value="1"/>
</dbReference>
<dbReference type="SMART" id="SM00749">
    <property type="entry name" value="BON"/>
    <property type="match status" value="1"/>
</dbReference>
<name>A0A3A3GSC5_9BURK</name>
<dbReference type="Pfam" id="PF04972">
    <property type="entry name" value="BON"/>
    <property type="match status" value="1"/>
</dbReference>
<comment type="caution">
    <text evidence="3">The sequence shown here is derived from an EMBL/GenBank/DDBJ whole genome shotgun (WGS) entry which is preliminary data.</text>
</comment>
<dbReference type="InterPro" id="IPR014004">
    <property type="entry name" value="Transpt-assoc_nodulatn_dom_bac"/>
</dbReference>
<dbReference type="Gene3D" id="3.30.1340.30">
    <property type="match status" value="1"/>
</dbReference>
<protein>
    <submittedName>
        <fullName evidence="3">BON domain-containing protein</fullName>
    </submittedName>
</protein>
<reference evidence="4" key="1">
    <citation type="submission" date="2018-09" db="EMBL/GenBank/DDBJ databases">
        <authorList>
            <person name="Zhu H."/>
        </authorList>
    </citation>
    <scope>NUCLEOTIDE SEQUENCE [LARGE SCALE GENOMIC DNA]</scope>
    <source>
        <strain evidence="4">K1S02-23</strain>
    </source>
</reference>
<dbReference type="InterPro" id="IPR007055">
    <property type="entry name" value="BON_dom"/>
</dbReference>
<gene>
    <name evidence="3" type="ORF">D3878_21680</name>
</gene>
<feature type="domain" description="BON" evidence="2">
    <location>
        <begin position="33"/>
        <end position="102"/>
    </location>
</feature>
<evidence type="ECO:0000313" key="3">
    <source>
        <dbReference type="EMBL" id="RJG03880.1"/>
    </source>
</evidence>
<dbReference type="OrthoDB" id="7360581at2"/>
<dbReference type="PROSITE" id="PS50914">
    <property type="entry name" value="BON"/>
    <property type="match status" value="1"/>
</dbReference>
<dbReference type="Proteomes" id="UP000266327">
    <property type="component" value="Unassembled WGS sequence"/>
</dbReference>
<dbReference type="AlphaFoldDB" id="A0A3A3GSC5"/>
<accession>A0A3A3GSC5</accession>
<dbReference type="PANTHER" id="PTHR34606:SF16">
    <property type="entry name" value="BON DOMAIN-CONTAINING PROTEIN"/>
    <property type="match status" value="1"/>
</dbReference>
<evidence type="ECO:0000259" key="2">
    <source>
        <dbReference type="PROSITE" id="PS50914"/>
    </source>
</evidence>